<dbReference type="PATRIC" id="fig|927704.6.peg.3400"/>
<dbReference type="Proteomes" id="UP000007887">
    <property type="component" value="Plasmid pSRC3"/>
</dbReference>
<organism evidence="1 2">
    <name type="scientific">Selenomonas ruminantium subsp. lactilytica (strain NBRC 103574 / TAM6421)</name>
    <dbReference type="NCBI Taxonomy" id="927704"/>
    <lineage>
        <taxon>Bacteria</taxon>
        <taxon>Bacillati</taxon>
        <taxon>Bacillota</taxon>
        <taxon>Negativicutes</taxon>
        <taxon>Selenomonadales</taxon>
        <taxon>Selenomonadaceae</taxon>
        <taxon>Selenomonas</taxon>
    </lineage>
</organism>
<dbReference type="OrthoDB" id="2375410at2"/>
<evidence type="ECO:0000313" key="1">
    <source>
        <dbReference type="EMBL" id="BAL85159.1"/>
    </source>
</evidence>
<reference evidence="1 2" key="1">
    <citation type="submission" date="2011-10" db="EMBL/GenBank/DDBJ databases">
        <title>Whole genome sequence of Selenomonas ruminantium subsp. lactilytica TAM6421.</title>
        <authorList>
            <person name="Oguchi A."/>
            <person name="Ankai A."/>
            <person name="Kaneko J."/>
            <person name="Yamada-Narita S."/>
            <person name="Fukui S."/>
            <person name="Takahashi M."/>
            <person name="Onodera T."/>
            <person name="Kojima S."/>
            <person name="Fushimi T."/>
            <person name="Abe N."/>
            <person name="Kamio Y."/>
            <person name="Yamazaki S."/>
            <person name="Fujita N."/>
        </authorList>
    </citation>
    <scope>NUCLEOTIDE SEQUENCE [LARGE SCALE GENOMIC DNA]</scope>
    <source>
        <strain evidence="2">NBRC 103574 / TAM6421</strain>
        <plasmid evidence="1 2">pSRC3</plasmid>
    </source>
</reference>
<accession>I0GWM2</accession>
<dbReference type="InterPro" id="IPR008822">
    <property type="entry name" value="Endonuclease_RusA-like"/>
</dbReference>
<dbReference type="HOGENOM" id="CLU_139466_0_0_9"/>
<dbReference type="SUPFAM" id="SSF103084">
    <property type="entry name" value="Holliday junction resolvase RusA"/>
    <property type="match status" value="1"/>
</dbReference>
<proteinExistence type="predicted"/>
<sequence length="133" mass="15548">MTDVLKVVLPPVPSINALYFTTKFGKRIRTKKAKEWFAAAEEIIAGAMEDQGWETTEGTKVVIDIMTYWPDARKRDVDNQGKAIFDALEHAGVFDNDRWALPRYIDFDIDRQNPRVECVIRRYDEERDGWKHE</sequence>
<keyword evidence="1" id="KW-0614">Plasmid</keyword>
<geneLocation type="plasmid" evidence="1 2">
    <name>pSRC3</name>
</geneLocation>
<evidence type="ECO:0000313" key="2">
    <source>
        <dbReference type="Proteomes" id="UP000007887"/>
    </source>
</evidence>
<gene>
    <name evidence="1" type="ordered locus">SELR_pSRC300860</name>
</gene>
<dbReference type="Pfam" id="PF05866">
    <property type="entry name" value="RusA"/>
    <property type="match status" value="1"/>
</dbReference>
<protein>
    <submittedName>
        <fullName evidence="1">Uncharacterized protein</fullName>
    </submittedName>
</protein>
<dbReference type="GO" id="GO:0006310">
    <property type="term" value="P:DNA recombination"/>
    <property type="evidence" value="ECO:0007669"/>
    <property type="project" value="InterPro"/>
</dbReference>
<dbReference type="KEGG" id="sri:SELR_pSRC300860"/>
<dbReference type="GO" id="GO:0000287">
    <property type="term" value="F:magnesium ion binding"/>
    <property type="evidence" value="ECO:0007669"/>
    <property type="project" value="InterPro"/>
</dbReference>
<dbReference type="Gene3D" id="3.30.1330.70">
    <property type="entry name" value="Holliday junction resolvase RusA"/>
    <property type="match status" value="1"/>
</dbReference>
<dbReference type="AlphaFoldDB" id="I0GWM2"/>
<dbReference type="GO" id="GO:0006281">
    <property type="term" value="P:DNA repair"/>
    <property type="evidence" value="ECO:0007669"/>
    <property type="project" value="InterPro"/>
</dbReference>
<dbReference type="InterPro" id="IPR036614">
    <property type="entry name" value="RusA-like_sf"/>
</dbReference>
<dbReference type="EMBL" id="AP012300">
    <property type="protein sequence ID" value="BAL85159.1"/>
    <property type="molecule type" value="Genomic_DNA"/>
</dbReference>
<name>I0GWM2_SELRL</name>
<dbReference type="RefSeq" id="WP_014426177.1">
    <property type="nucleotide sequence ID" value="NC_017073.1"/>
</dbReference>